<keyword evidence="2" id="KW-1185">Reference proteome</keyword>
<dbReference type="AlphaFoldDB" id="A0A498SM93"/>
<gene>
    <name evidence="1" type="ORF">NAV_LOCUS9547</name>
</gene>
<dbReference type="Proteomes" id="UP000276991">
    <property type="component" value="Unassembled WGS sequence"/>
</dbReference>
<proteinExistence type="predicted"/>
<dbReference type="OrthoDB" id="5869390at2759"/>
<organism evidence="1 2">
    <name type="scientific">Acanthocheilonema viteae</name>
    <name type="common">Filarial nematode worm</name>
    <name type="synonym">Dipetalonema viteae</name>
    <dbReference type="NCBI Taxonomy" id="6277"/>
    <lineage>
        <taxon>Eukaryota</taxon>
        <taxon>Metazoa</taxon>
        <taxon>Ecdysozoa</taxon>
        <taxon>Nematoda</taxon>
        <taxon>Chromadorea</taxon>
        <taxon>Rhabditida</taxon>
        <taxon>Spirurina</taxon>
        <taxon>Spiruromorpha</taxon>
        <taxon>Filarioidea</taxon>
        <taxon>Onchocercidae</taxon>
        <taxon>Acanthocheilonema</taxon>
    </lineage>
</organism>
<accession>A0A498SM93</accession>
<dbReference type="EMBL" id="UPTC01004037">
    <property type="protein sequence ID" value="VBB34756.1"/>
    <property type="molecule type" value="Genomic_DNA"/>
</dbReference>
<evidence type="ECO:0000313" key="2">
    <source>
        <dbReference type="Proteomes" id="UP000276991"/>
    </source>
</evidence>
<name>A0A498SM93_ACAVI</name>
<dbReference type="STRING" id="6277.A0A498SM93"/>
<reference evidence="1 2" key="1">
    <citation type="submission" date="2018-08" db="EMBL/GenBank/DDBJ databases">
        <authorList>
            <person name="Laetsch R D."/>
            <person name="Stevens L."/>
            <person name="Kumar S."/>
            <person name="Blaxter L. M."/>
        </authorList>
    </citation>
    <scope>NUCLEOTIDE SEQUENCE [LARGE SCALE GENOMIC DNA]</scope>
</reference>
<protein>
    <submittedName>
        <fullName evidence="1">Uncharacterized protein</fullName>
    </submittedName>
</protein>
<sequence length="368" mass="41604">MITSFGTNTGVAINDKTNHQNAIILQRHSSANQNLDLIHSFDDPKNRHERKLSLCRRIINESGNHENIPIKCIALLTSPISSHFNDGLENVKKNSTGMKAHALNAKEFGANSNLNMKGINIPTVKSSIKIIHRAEPLQNLKSSKAPPSNINHSVTVLKENDHNSNKLLQKYQSSKTDENTSQKGIDDSLIGREKYIGQNIKAAFGKPTFKEVSSSGWTRRNDKLLGRTFDRTKGLNNVTEWIDYENSFYTTYRHQTCTGRVLGYLRNGTIISITQKCQELECDATNVRLLGDRILEITFLKNVTGRFRNYGSYCVSKKSVGQVNSSYVIFGANTLSQARRFYNKSIRKGISYRAYREVNKREKQTVRS</sequence>
<evidence type="ECO:0000313" key="1">
    <source>
        <dbReference type="EMBL" id="VBB34756.1"/>
    </source>
</evidence>